<dbReference type="InterPro" id="IPR012340">
    <property type="entry name" value="NA-bd_OB-fold"/>
</dbReference>
<organism evidence="7 8">
    <name type="scientific">Candidatus Blautia pullicola</name>
    <dbReference type="NCBI Taxonomy" id="2838498"/>
    <lineage>
        <taxon>Bacteria</taxon>
        <taxon>Bacillati</taxon>
        <taxon>Bacillota</taxon>
        <taxon>Clostridia</taxon>
        <taxon>Lachnospirales</taxon>
        <taxon>Lachnospiraceae</taxon>
        <taxon>Blautia</taxon>
    </lineage>
</organism>
<accession>A0A9D2JSN7</accession>
<dbReference type="GO" id="GO:0003723">
    <property type="term" value="F:RNA binding"/>
    <property type="evidence" value="ECO:0007669"/>
    <property type="project" value="UniProtKB-KW"/>
</dbReference>
<dbReference type="SUPFAM" id="SSF50249">
    <property type="entry name" value="Nucleic acid-binding proteins"/>
    <property type="match status" value="1"/>
</dbReference>
<name>A0A9D2JSN7_9FIRM</name>
<evidence type="ECO:0000313" key="8">
    <source>
        <dbReference type="Proteomes" id="UP000824056"/>
    </source>
</evidence>
<reference evidence="7" key="2">
    <citation type="submission" date="2021-04" db="EMBL/GenBank/DDBJ databases">
        <authorList>
            <person name="Gilroy R."/>
        </authorList>
    </citation>
    <scope>NUCLEOTIDE SEQUENCE</scope>
    <source>
        <strain evidence="7">1068</strain>
    </source>
</reference>
<dbReference type="InterPro" id="IPR019307">
    <property type="entry name" value="RNA-bd_AU-1/RNase_E/G"/>
</dbReference>
<dbReference type="GO" id="GO:0046872">
    <property type="term" value="F:metal ion binding"/>
    <property type="evidence" value="ECO:0007669"/>
    <property type="project" value="UniProtKB-KW"/>
</dbReference>
<evidence type="ECO:0000256" key="2">
    <source>
        <dbReference type="ARBA" id="ARBA00022723"/>
    </source>
</evidence>
<evidence type="ECO:0000256" key="4">
    <source>
        <dbReference type="ARBA" id="ARBA00022842"/>
    </source>
</evidence>
<dbReference type="Proteomes" id="UP000824056">
    <property type="component" value="Unassembled WGS sequence"/>
</dbReference>
<feature type="domain" description="RNA-binding protein AU-1/Ribonuclease E/G" evidence="6">
    <location>
        <begin position="121"/>
        <end position="388"/>
    </location>
</feature>
<proteinExistence type="predicted"/>
<evidence type="ECO:0000256" key="3">
    <source>
        <dbReference type="ARBA" id="ARBA00022801"/>
    </source>
</evidence>
<keyword evidence="5" id="KW-0694">RNA-binding</keyword>
<evidence type="ECO:0000256" key="5">
    <source>
        <dbReference type="ARBA" id="ARBA00022884"/>
    </source>
</evidence>
<dbReference type="GO" id="GO:0006364">
    <property type="term" value="P:rRNA processing"/>
    <property type="evidence" value="ECO:0007669"/>
    <property type="project" value="TreeGrafter"/>
</dbReference>
<dbReference type="PANTHER" id="PTHR30001:SF0">
    <property type="entry name" value="RIBONUCLEASE G"/>
    <property type="match status" value="1"/>
</dbReference>
<dbReference type="InterPro" id="IPR004659">
    <property type="entry name" value="RNase_E/G"/>
</dbReference>
<sequence length="399" mass="45841">MRKLSRLILTYMEYEGKEVLAAATQEQGSIRRLSLSKKGQDSILGNIYIGKVKNIVKNIRAAFIEIENKIMCYYSLDEKCPPFLTNRRTGGELKIGDELLVQVSKEAMKSKLPCVTGNLNFTGRYLVLTSGRRELGFSAKLKKEEQKRLRKLLEGQSPKDAGLIVRTNAAEASPEEILKELKELAGRYELLKKKAVSRVCFSLLEQSMPRYLKAFQDAYIQDLEEIVTDDEEIYGQLMEYTEQYPENTIQVRLYRDKLLPLYKLYSLESVLEGALNKKVWLKSGGFLVIEQTEAFVSIDVNTGKFSQKKEVEETFRKINLEAAKEIALQLRLRNLSGIILIDFINMENPQYREELMKTLQAYLRQDTIKGNVVDMTPLNIVEVTRKKVEKPLAEEVRDL</sequence>
<comment type="caution">
    <text evidence="7">The sequence shown here is derived from an EMBL/GenBank/DDBJ whole genome shotgun (WGS) entry which is preliminary data.</text>
</comment>
<evidence type="ECO:0000259" key="6">
    <source>
        <dbReference type="Pfam" id="PF10150"/>
    </source>
</evidence>
<dbReference type="AlphaFoldDB" id="A0A9D2JSN7"/>
<reference evidence="7" key="1">
    <citation type="journal article" date="2021" name="PeerJ">
        <title>Extensive microbial diversity within the chicken gut microbiome revealed by metagenomics and culture.</title>
        <authorList>
            <person name="Gilroy R."/>
            <person name="Ravi A."/>
            <person name="Getino M."/>
            <person name="Pursley I."/>
            <person name="Horton D.L."/>
            <person name="Alikhan N.F."/>
            <person name="Baker D."/>
            <person name="Gharbi K."/>
            <person name="Hall N."/>
            <person name="Watson M."/>
            <person name="Adriaenssens E.M."/>
            <person name="Foster-Nyarko E."/>
            <person name="Jarju S."/>
            <person name="Secka A."/>
            <person name="Antonio M."/>
            <person name="Oren A."/>
            <person name="Chaudhuri R.R."/>
            <person name="La Ragione R."/>
            <person name="Hildebrand F."/>
            <person name="Pallen M.J."/>
        </authorList>
    </citation>
    <scope>NUCLEOTIDE SEQUENCE</scope>
    <source>
        <strain evidence="7">1068</strain>
    </source>
</reference>
<dbReference type="GO" id="GO:0005737">
    <property type="term" value="C:cytoplasm"/>
    <property type="evidence" value="ECO:0007669"/>
    <property type="project" value="TreeGrafter"/>
</dbReference>
<keyword evidence="4" id="KW-0460">Magnesium</keyword>
<gene>
    <name evidence="7" type="ORF">H9809_09630</name>
</gene>
<dbReference type="EMBL" id="DXBG01000227">
    <property type="protein sequence ID" value="HIZ66140.1"/>
    <property type="molecule type" value="Genomic_DNA"/>
</dbReference>
<dbReference type="GO" id="GO:0004540">
    <property type="term" value="F:RNA nuclease activity"/>
    <property type="evidence" value="ECO:0007669"/>
    <property type="project" value="InterPro"/>
</dbReference>
<evidence type="ECO:0000256" key="1">
    <source>
        <dbReference type="ARBA" id="ARBA00001946"/>
    </source>
</evidence>
<dbReference type="PANTHER" id="PTHR30001">
    <property type="entry name" value="RIBONUCLEASE"/>
    <property type="match status" value="1"/>
</dbReference>
<evidence type="ECO:0000313" key="7">
    <source>
        <dbReference type="EMBL" id="HIZ66140.1"/>
    </source>
</evidence>
<comment type="cofactor">
    <cofactor evidence="1">
        <name>Mg(2+)</name>
        <dbReference type="ChEBI" id="CHEBI:18420"/>
    </cofactor>
</comment>
<dbReference type="CDD" id="cd04453">
    <property type="entry name" value="S1_RNase_E"/>
    <property type="match status" value="1"/>
</dbReference>
<keyword evidence="2" id="KW-0479">Metal-binding</keyword>
<dbReference type="Gene3D" id="2.40.50.140">
    <property type="entry name" value="Nucleic acid-binding proteins"/>
    <property type="match status" value="1"/>
</dbReference>
<dbReference type="GO" id="GO:0016787">
    <property type="term" value="F:hydrolase activity"/>
    <property type="evidence" value="ECO:0007669"/>
    <property type="project" value="UniProtKB-KW"/>
</dbReference>
<protein>
    <submittedName>
        <fullName evidence="7">Ribonuclease E/G</fullName>
    </submittedName>
</protein>
<dbReference type="Pfam" id="PF10150">
    <property type="entry name" value="RNase_E_G"/>
    <property type="match status" value="1"/>
</dbReference>
<keyword evidence="3" id="KW-0378">Hydrolase</keyword>